<dbReference type="GO" id="GO:0005737">
    <property type="term" value="C:cytoplasm"/>
    <property type="evidence" value="ECO:0007669"/>
    <property type="project" value="TreeGrafter"/>
</dbReference>
<name>A0A8J2JZF1_9HEXA</name>
<dbReference type="InterPro" id="IPR001251">
    <property type="entry name" value="CRAL-TRIO_dom"/>
</dbReference>
<dbReference type="OrthoDB" id="1434354at2759"/>
<protein>
    <recommendedName>
        <fullName evidence="1">CRAL-TRIO domain-containing protein</fullName>
    </recommendedName>
</protein>
<dbReference type="Proteomes" id="UP000708208">
    <property type="component" value="Unassembled WGS sequence"/>
</dbReference>
<evidence type="ECO:0000313" key="2">
    <source>
        <dbReference type="EMBL" id="CAG7717323.1"/>
    </source>
</evidence>
<reference evidence="2" key="1">
    <citation type="submission" date="2021-06" db="EMBL/GenBank/DDBJ databases">
        <authorList>
            <person name="Hodson N. C."/>
            <person name="Mongue J. A."/>
            <person name="Jaron S. K."/>
        </authorList>
    </citation>
    <scope>NUCLEOTIDE SEQUENCE</scope>
</reference>
<evidence type="ECO:0000313" key="3">
    <source>
        <dbReference type="Proteomes" id="UP000708208"/>
    </source>
</evidence>
<gene>
    <name evidence="2" type="ORF">AFUS01_LOCUS6785</name>
</gene>
<proteinExistence type="predicted"/>
<dbReference type="Pfam" id="PF00650">
    <property type="entry name" value="CRAL_TRIO"/>
    <property type="match status" value="1"/>
</dbReference>
<dbReference type="AlphaFoldDB" id="A0A8J2JZF1"/>
<dbReference type="SMART" id="SM00516">
    <property type="entry name" value="SEC14"/>
    <property type="match status" value="1"/>
</dbReference>
<dbReference type="PANTHER" id="PTHR23324">
    <property type="entry name" value="SEC14 RELATED PROTEIN"/>
    <property type="match status" value="1"/>
</dbReference>
<accession>A0A8J2JZF1</accession>
<evidence type="ECO:0000259" key="1">
    <source>
        <dbReference type="PROSITE" id="PS50191"/>
    </source>
</evidence>
<keyword evidence="3" id="KW-1185">Reference proteome</keyword>
<dbReference type="PROSITE" id="PS50191">
    <property type="entry name" value="CRAL_TRIO"/>
    <property type="match status" value="1"/>
</dbReference>
<sequence>MSNFVAIGAFPFDGLGLAYVKELAAIPLINFFPNFSRRELLQDIPVSKITVQFILQEVMLTTNIFILVALVSYSRCLHKAGEKLARSQDCDLSMEFHEKMYSYMENTKAFKNKSFEEVAAYMNDLCSWEAPRDIRNNFPYSHWGYDFDGRPVWYDEIGKQDFRRIVENGTYPVLERFFLQSMIPVVKSILAADKLDDEIRHGVFIWDMDGFSMKQFGHVPTAASVIRMARKYNDIPLELVGKAFLINANYVTKLAIDVARPLVGNLLDRVEVYGSNRNIWLPRLLKTFPIDIVPSWMGGHNDTRPLAIYG</sequence>
<dbReference type="InterPro" id="IPR051064">
    <property type="entry name" value="SEC14/CRAL-TRIO_domain"/>
</dbReference>
<comment type="caution">
    <text evidence="2">The sequence shown here is derived from an EMBL/GenBank/DDBJ whole genome shotgun (WGS) entry which is preliminary data.</text>
</comment>
<organism evidence="2 3">
    <name type="scientific">Allacma fusca</name>
    <dbReference type="NCBI Taxonomy" id="39272"/>
    <lineage>
        <taxon>Eukaryota</taxon>
        <taxon>Metazoa</taxon>
        <taxon>Ecdysozoa</taxon>
        <taxon>Arthropoda</taxon>
        <taxon>Hexapoda</taxon>
        <taxon>Collembola</taxon>
        <taxon>Symphypleona</taxon>
        <taxon>Sminthuridae</taxon>
        <taxon>Allacma</taxon>
    </lineage>
</organism>
<feature type="domain" description="CRAL-TRIO" evidence="1">
    <location>
        <begin position="130"/>
        <end position="305"/>
    </location>
</feature>
<dbReference type="EMBL" id="CAJVCH010044837">
    <property type="protein sequence ID" value="CAG7717323.1"/>
    <property type="molecule type" value="Genomic_DNA"/>
</dbReference>
<dbReference type="CDD" id="cd00170">
    <property type="entry name" value="SEC14"/>
    <property type="match status" value="1"/>
</dbReference>
<dbReference type="PANTHER" id="PTHR23324:SF83">
    <property type="entry name" value="SEC14-LIKE PROTEIN 2"/>
    <property type="match status" value="1"/>
</dbReference>